<keyword evidence="2" id="KW-1185">Reference proteome</keyword>
<comment type="caution">
    <text evidence="1">The sequence shown here is derived from an EMBL/GenBank/DDBJ whole genome shotgun (WGS) entry which is preliminary data.</text>
</comment>
<protein>
    <submittedName>
        <fullName evidence="1">Uncharacterized protein</fullName>
    </submittedName>
</protein>
<sequence length="249" mass="28382">MALAPSLLTADAKLSIERAGFYLIKDEETGDAGQRRGVGKGRRFARFYDAGYRTKTPEGLDFVIQNTIGDPDIGGIIKSIIKHPRWGYLRFYSDILSSDYAWFFHIRDRKNDHEAIHTLQVQFWMPGSRAIFYAGSQLQSFEAGDPEKWGILRAPVLHMERNGIVKTVEDMPNGGYTIIDSRLGWTCDKGKFMNIGFGTEDEVRSWDKMPLPDTVTLKAKVAELEAHGFRTNFTFEQYQQSLDKEKEAK</sequence>
<dbReference type="Proteomes" id="UP001143856">
    <property type="component" value="Unassembled WGS sequence"/>
</dbReference>
<accession>A0ACC1PIS1</accession>
<name>A0ACC1PIS1_9PEZI</name>
<evidence type="ECO:0000313" key="1">
    <source>
        <dbReference type="EMBL" id="KAJ2992529.1"/>
    </source>
</evidence>
<organism evidence="1 2">
    <name type="scientific">Xylaria curta</name>
    <dbReference type="NCBI Taxonomy" id="42375"/>
    <lineage>
        <taxon>Eukaryota</taxon>
        <taxon>Fungi</taxon>
        <taxon>Dikarya</taxon>
        <taxon>Ascomycota</taxon>
        <taxon>Pezizomycotina</taxon>
        <taxon>Sordariomycetes</taxon>
        <taxon>Xylariomycetidae</taxon>
        <taxon>Xylariales</taxon>
        <taxon>Xylariaceae</taxon>
        <taxon>Xylaria</taxon>
    </lineage>
</organism>
<reference evidence="1" key="1">
    <citation type="submission" date="2022-10" db="EMBL/GenBank/DDBJ databases">
        <title>Genome Sequence of Xylaria curta.</title>
        <authorList>
            <person name="Buettner E."/>
        </authorList>
    </citation>
    <scope>NUCLEOTIDE SEQUENCE</scope>
    <source>
        <strain evidence="1">Babe10</strain>
    </source>
</reference>
<dbReference type="EMBL" id="JAPDGR010000263">
    <property type="protein sequence ID" value="KAJ2992529.1"/>
    <property type="molecule type" value="Genomic_DNA"/>
</dbReference>
<proteinExistence type="predicted"/>
<evidence type="ECO:0000313" key="2">
    <source>
        <dbReference type="Proteomes" id="UP001143856"/>
    </source>
</evidence>
<gene>
    <name evidence="1" type="ORF">NUW58_g2134</name>
</gene>